<evidence type="ECO:0000313" key="1">
    <source>
        <dbReference type="EMBL" id="KIU26041.1"/>
    </source>
</evidence>
<comment type="caution">
    <text evidence="1">The sequence shown here is derived from an EMBL/GenBank/DDBJ whole genome shotgun (WGS) entry which is preliminary data.</text>
</comment>
<sequence length="388" mass="42518">MGARGLAAEKKVESAEIGESGLELASLWPDMPDEQRMLWEGLPQRKKETALRRLEAIRGVERGPEGPARYPDMMAAAAAAGMSRSSFYAVHNGWRRAPSLSALGVNLTRDGPGRTASIELRDRMLERVRMLLAEQPDLGNAEVRRKLGEAFGTTPAFATVRRLVLDAQRSEPPKEPFGRRVVLDSAGLDVWHDPGMPVRLYALFDLGTGLVMGWTIWSLYAPAGAYARAINHAFRGVRNPRSRELAEGYGLTTLSLDRIAAELPASVEMHVLPDDARALARAVDQGSVELVTEGTLGRLLVDALGERLGRIWIGAGCRNAGRSYRTGRVEDMPKLTAALRRQIGAEIHDHNLRRLSLMERTAADDPARAAVGRLEELLMPVERALSAI</sequence>
<organism evidence="1 2">
    <name type="scientific">Sphingomonas melonis</name>
    <dbReference type="NCBI Taxonomy" id="152682"/>
    <lineage>
        <taxon>Bacteria</taxon>
        <taxon>Pseudomonadati</taxon>
        <taxon>Pseudomonadota</taxon>
        <taxon>Alphaproteobacteria</taxon>
        <taxon>Sphingomonadales</taxon>
        <taxon>Sphingomonadaceae</taxon>
        <taxon>Sphingomonas</taxon>
    </lineage>
</organism>
<gene>
    <name evidence="1" type="ORF">SR41_16950</name>
</gene>
<reference evidence="1 2" key="1">
    <citation type="submission" date="2015-01" db="EMBL/GenBank/DDBJ databases">
        <title>Genome of Sphingomonas taxi strain 30a.</title>
        <authorList>
            <person name="Eevers N."/>
            <person name="Van Hamme J."/>
            <person name="Bottos E."/>
            <person name="Weyens N."/>
            <person name="Vangronsveld J."/>
        </authorList>
    </citation>
    <scope>NUCLEOTIDE SEQUENCE [LARGE SCALE GENOMIC DNA]</scope>
    <source>
        <strain evidence="1 2">30a</strain>
    </source>
</reference>
<proteinExistence type="predicted"/>
<name>A0A0D1ME87_9SPHN</name>
<protein>
    <submittedName>
        <fullName evidence="1">Uncharacterized protein</fullName>
    </submittedName>
</protein>
<evidence type="ECO:0000313" key="2">
    <source>
        <dbReference type="Proteomes" id="UP000033203"/>
    </source>
</evidence>
<dbReference type="AlphaFoldDB" id="A0A0D1ME87"/>
<dbReference type="EMBL" id="JXTP01000090">
    <property type="protein sequence ID" value="KIU26041.1"/>
    <property type="molecule type" value="Genomic_DNA"/>
</dbReference>
<accession>A0A0D1ME87</accession>
<dbReference type="Proteomes" id="UP000033203">
    <property type="component" value="Unassembled WGS sequence"/>
</dbReference>
<dbReference type="PATRIC" id="fig|1549858.7.peg.3593"/>